<dbReference type="AlphaFoldDB" id="A0A0C2CG25"/>
<name>A0A0C2CG25_9BILA</name>
<dbReference type="InterPro" id="IPR050111">
    <property type="entry name" value="C-type_lectin/snaclec_domain"/>
</dbReference>
<accession>A0A0C2CG25</accession>
<evidence type="ECO:0000259" key="1">
    <source>
        <dbReference type="PROSITE" id="PS50041"/>
    </source>
</evidence>
<sequence length="79" mass="9463">MWIGARKLNGTWKWVTGRVLRFQKWSAGEPNNMWGEEECAQMYTRDVIAPTDGEGDSYWNDVRCDRVMRFFVCKKIRKR</sequence>
<dbReference type="Pfam" id="PF00059">
    <property type="entry name" value="Lectin_C"/>
    <property type="match status" value="1"/>
</dbReference>
<dbReference type="PROSITE" id="PS50041">
    <property type="entry name" value="C_TYPE_LECTIN_2"/>
    <property type="match status" value="1"/>
</dbReference>
<dbReference type="InterPro" id="IPR016187">
    <property type="entry name" value="CTDL_fold"/>
</dbReference>
<gene>
    <name evidence="2" type="ORF">ANCDUO_14531</name>
</gene>
<dbReference type="Gene3D" id="3.10.100.10">
    <property type="entry name" value="Mannose-Binding Protein A, subunit A"/>
    <property type="match status" value="1"/>
</dbReference>
<dbReference type="OrthoDB" id="5860166at2759"/>
<dbReference type="InterPro" id="IPR001304">
    <property type="entry name" value="C-type_lectin-like"/>
</dbReference>
<proteinExistence type="predicted"/>
<dbReference type="Proteomes" id="UP000054047">
    <property type="component" value="Unassembled WGS sequence"/>
</dbReference>
<keyword evidence="3" id="KW-1185">Reference proteome</keyword>
<organism evidence="2 3">
    <name type="scientific">Ancylostoma duodenale</name>
    <dbReference type="NCBI Taxonomy" id="51022"/>
    <lineage>
        <taxon>Eukaryota</taxon>
        <taxon>Metazoa</taxon>
        <taxon>Ecdysozoa</taxon>
        <taxon>Nematoda</taxon>
        <taxon>Chromadorea</taxon>
        <taxon>Rhabditida</taxon>
        <taxon>Rhabditina</taxon>
        <taxon>Rhabditomorpha</taxon>
        <taxon>Strongyloidea</taxon>
        <taxon>Ancylostomatidae</taxon>
        <taxon>Ancylostomatinae</taxon>
        <taxon>Ancylostoma</taxon>
    </lineage>
</organism>
<evidence type="ECO:0000313" key="3">
    <source>
        <dbReference type="Proteomes" id="UP000054047"/>
    </source>
</evidence>
<dbReference type="EMBL" id="KN737573">
    <property type="protein sequence ID" value="KIH55313.1"/>
    <property type="molecule type" value="Genomic_DNA"/>
</dbReference>
<evidence type="ECO:0000313" key="2">
    <source>
        <dbReference type="EMBL" id="KIH55313.1"/>
    </source>
</evidence>
<protein>
    <recommendedName>
        <fullName evidence="1">C-type lectin domain-containing protein</fullName>
    </recommendedName>
</protein>
<dbReference type="InterPro" id="IPR016186">
    <property type="entry name" value="C-type_lectin-like/link_sf"/>
</dbReference>
<feature type="domain" description="C-type lectin" evidence="1">
    <location>
        <begin position="1"/>
        <end position="73"/>
    </location>
</feature>
<dbReference type="PANTHER" id="PTHR22803">
    <property type="entry name" value="MANNOSE, PHOSPHOLIPASE, LECTIN RECEPTOR RELATED"/>
    <property type="match status" value="1"/>
</dbReference>
<reference evidence="2 3" key="1">
    <citation type="submission" date="2013-12" db="EMBL/GenBank/DDBJ databases">
        <title>Draft genome of the parsitic nematode Ancylostoma duodenale.</title>
        <authorList>
            <person name="Mitreva M."/>
        </authorList>
    </citation>
    <scope>NUCLEOTIDE SEQUENCE [LARGE SCALE GENOMIC DNA]</scope>
    <source>
        <strain evidence="2 3">Zhejiang</strain>
    </source>
</reference>
<dbReference type="SUPFAM" id="SSF56436">
    <property type="entry name" value="C-type lectin-like"/>
    <property type="match status" value="1"/>
</dbReference>